<dbReference type="InterPro" id="IPR009057">
    <property type="entry name" value="Homeodomain-like_sf"/>
</dbReference>
<keyword evidence="2" id="KW-0805">Transcription regulation</keyword>
<evidence type="ECO:0000259" key="6">
    <source>
        <dbReference type="PROSITE" id="PS50977"/>
    </source>
</evidence>
<dbReference type="Pfam" id="PF17932">
    <property type="entry name" value="TetR_C_24"/>
    <property type="match status" value="1"/>
</dbReference>
<keyword evidence="8" id="KW-1185">Reference proteome</keyword>
<dbReference type="InterPro" id="IPR050109">
    <property type="entry name" value="HTH-type_TetR-like_transc_reg"/>
</dbReference>
<dbReference type="Proteomes" id="UP001606099">
    <property type="component" value="Unassembled WGS sequence"/>
</dbReference>
<dbReference type="SUPFAM" id="SSF48498">
    <property type="entry name" value="Tetracyclin repressor-like, C-terminal domain"/>
    <property type="match status" value="1"/>
</dbReference>
<reference evidence="7 8" key="1">
    <citation type="submission" date="2024-08" db="EMBL/GenBank/DDBJ databases">
        <authorList>
            <person name="Lu H."/>
        </authorList>
    </citation>
    <scope>NUCLEOTIDE SEQUENCE [LARGE SCALE GENOMIC DNA]</scope>
    <source>
        <strain evidence="7 8">BYS180W</strain>
    </source>
</reference>
<keyword evidence="4" id="KW-0804">Transcription</keyword>
<name>A0ABW7FYC8_9BURK</name>
<comment type="caution">
    <text evidence="7">The sequence shown here is derived from an EMBL/GenBank/DDBJ whole genome shotgun (WGS) entry which is preliminary data.</text>
</comment>
<gene>
    <name evidence="7" type="ORF">ACG0Z6_13795</name>
</gene>
<dbReference type="PANTHER" id="PTHR30055">
    <property type="entry name" value="HTH-TYPE TRANSCRIPTIONAL REGULATOR RUTR"/>
    <property type="match status" value="1"/>
</dbReference>
<evidence type="ECO:0000313" key="7">
    <source>
        <dbReference type="EMBL" id="MFG6449297.1"/>
    </source>
</evidence>
<dbReference type="Gene3D" id="1.10.357.10">
    <property type="entry name" value="Tetracycline Repressor, domain 2"/>
    <property type="match status" value="1"/>
</dbReference>
<dbReference type="Pfam" id="PF00440">
    <property type="entry name" value="TetR_N"/>
    <property type="match status" value="1"/>
</dbReference>
<evidence type="ECO:0000313" key="8">
    <source>
        <dbReference type="Proteomes" id="UP001606099"/>
    </source>
</evidence>
<sequence>MARGRAPNYEATREEILAQAARLFANLGYAATSMNEVAEACGVTKPTLYHYVRDKHDLLMQICQTHVDELVALVQEVQGRGLAPREHLQALVCRFMHVYGQAQHQHRVLTEDLRFLQEADRQRLQALERQVVQAFADAVLALRPELRGHKLDKPVTMLLFGMMNWTFTWLRPDGAFSYESLAPLVAELFLGGLMALQPTTPHTTP</sequence>
<dbReference type="InterPro" id="IPR036271">
    <property type="entry name" value="Tet_transcr_reg_TetR-rel_C_sf"/>
</dbReference>
<keyword evidence="3 5" id="KW-0238">DNA-binding</keyword>
<dbReference type="PROSITE" id="PS50977">
    <property type="entry name" value="HTH_TETR_2"/>
    <property type="match status" value="1"/>
</dbReference>
<feature type="domain" description="HTH tetR-type" evidence="6">
    <location>
        <begin position="10"/>
        <end position="70"/>
    </location>
</feature>
<dbReference type="SUPFAM" id="SSF46689">
    <property type="entry name" value="Homeodomain-like"/>
    <property type="match status" value="1"/>
</dbReference>
<dbReference type="PANTHER" id="PTHR30055:SF234">
    <property type="entry name" value="HTH-TYPE TRANSCRIPTIONAL REGULATOR BETI"/>
    <property type="match status" value="1"/>
</dbReference>
<organism evidence="7 8">
    <name type="scientific">Roseateles rivi</name>
    <dbReference type="NCBI Taxonomy" id="3299028"/>
    <lineage>
        <taxon>Bacteria</taxon>
        <taxon>Pseudomonadati</taxon>
        <taxon>Pseudomonadota</taxon>
        <taxon>Betaproteobacteria</taxon>
        <taxon>Burkholderiales</taxon>
        <taxon>Sphaerotilaceae</taxon>
        <taxon>Roseateles</taxon>
    </lineage>
</organism>
<dbReference type="PROSITE" id="PS01081">
    <property type="entry name" value="HTH_TETR_1"/>
    <property type="match status" value="1"/>
</dbReference>
<evidence type="ECO:0000256" key="2">
    <source>
        <dbReference type="ARBA" id="ARBA00023015"/>
    </source>
</evidence>
<dbReference type="InterPro" id="IPR001647">
    <property type="entry name" value="HTH_TetR"/>
</dbReference>
<accession>A0ABW7FYC8</accession>
<proteinExistence type="predicted"/>
<evidence type="ECO:0000256" key="5">
    <source>
        <dbReference type="PROSITE-ProRule" id="PRU00335"/>
    </source>
</evidence>
<protein>
    <submittedName>
        <fullName evidence="7">TetR/AcrR family transcriptional regulator</fullName>
    </submittedName>
</protein>
<evidence type="ECO:0000256" key="4">
    <source>
        <dbReference type="ARBA" id="ARBA00023163"/>
    </source>
</evidence>
<dbReference type="InterPro" id="IPR001387">
    <property type="entry name" value="Cro/C1-type_HTH"/>
</dbReference>
<dbReference type="Gene3D" id="1.10.10.60">
    <property type="entry name" value="Homeodomain-like"/>
    <property type="match status" value="1"/>
</dbReference>
<keyword evidence="1" id="KW-0678">Repressor</keyword>
<dbReference type="InterPro" id="IPR023772">
    <property type="entry name" value="DNA-bd_HTH_TetR-type_CS"/>
</dbReference>
<dbReference type="EMBL" id="JBIGHZ010000005">
    <property type="protein sequence ID" value="MFG6449297.1"/>
    <property type="molecule type" value="Genomic_DNA"/>
</dbReference>
<dbReference type="RefSeq" id="WP_394462345.1">
    <property type="nucleotide sequence ID" value="NZ_JBIGHZ010000005.1"/>
</dbReference>
<dbReference type="InterPro" id="IPR041490">
    <property type="entry name" value="KstR2_TetR_C"/>
</dbReference>
<feature type="DNA-binding region" description="H-T-H motif" evidence="5">
    <location>
        <begin position="33"/>
        <end position="52"/>
    </location>
</feature>
<dbReference type="CDD" id="cd00093">
    <property type="entry name" value="HTH_XRE"/>
    <property type="match status" value="1"/>
</dbReference>
<evidence type="ECO:0000256" key="3">
    <source>
        <dbReference type="ARBA" id="ARBA00023125"/>
    </source>
</evidence>
<evidence type="ECO:0000256" key="1">
    <source>
        <dbReference type="ARBA" id="ARBA00022491"/>
    </source>
</evidence>
<dbReference type="PRINTS" id="PR00455">
    <property type="entry name" value="HTHTETR"/>
</dbReference>